<reference evidence="2" key="1">
    <citation type="journal article" date="2022" name="Mol. Ecol. Resour.">
        <title>The genomes of chicory, endive, great burdock and yacon provide insights into Asteraceae palaeo-polyploidization history and plant inulin production.</title>
        <authorList>
            <person name="Fan W."/>
            <person name="Wang S."/>
            <person name="Wang H."/>
            <person name="Wang A."/>
            <person name="Jiang F."/>
            <person name="Liu H."/>
            <person name="Zhao H."/>
            <person name="Xu D."/>
            <person name="Zhang Y."/>
        </authorList>
    </citation>
    <scope>NUCLEOTIDE SEQUENCE [LARGE SCALE GENOMIC DNA]</scope>
    <source>
        <strain evidence="2">cv. Punajuju</strain>
    </source>
</reference>
<organism evidence="1 2">
    <name type="scientific">Cichorium intybus</name>
    <name type="common">Chicory</name>
    <dbReference type="NCBI Taxonomy" id="13427"/>
    <lineage>
        <taxon>Eukaryota</taxon>
        <taxon>Viridiplantae</taxon>
        <taxon>Streptophyta</taxon>
        <taxon>Embryophyta</taxon>
        <taxon>Tracheophyta</taxon>
        <taxon>Spermatophyta</taxon>
        <taxon>Magnoliopsida</taxon>
        <taxon>eudicotyledons</taxon>
        <taxon>Gunneridae</taxon>
        <taxon>Pentapetalae</taxon>
        <taxon>asterids</taxon>
        <taxon>campanulids</taxon>
        <taxon>Asterales</taxon>
        <taxon>Asteraceae</taxon>
        <taxon>Cichorioideae</taxon>
        <taxon>Cichorieae</taxon>
        <taxon>Cichoriinae</taxon>
        <taxon>Cichorium</taxon>
    </lineage>
</organism>
<evidence type="ECO:0000313" key="1">
    <source>
        <dbReference type="EMBL" id="KAI3792022.1"/>
    </source>
</evidence>
<dbReference type="Proteomes" id="UP001055811">
    <property type="component" value="Linkage Group LG01"/>
</dbReference>
<proteinExistence type="predicted"/>
<keyword evidence="2" id="KW-1185">Reference proteome</keyword>
<accession>A0ACB9H8H5</accession>
<protein>
    <submittedName>
        <fullName evidence="1">Uncharacterized protein</fullName>
    </submittedName>
</protein>
<evidence type="ECO:0000313" key="2">
    <source>
        <dbReference type="Proteomes" id="UP001055811"/>
    </source>
</evidence>
<dbReference type="EMBL" id="CM042009">
    <property type="protein sequence ID" value="KAI3792022.1"/>
    <property type="molecule type" value="Genomic_DNA"/>
</dbReference>
<comment type="caution">
    <text evidence="1">The sequence shown here is derived from an EMBL/GenBank/DDBJ whole genome shotgun (WGS) entry which is preliminary data.</text>
</comment>
<reference evidence="1 2" key="2">
    <citation type="journal article" date="2022" name="Mol. Ecol. Resour.">
        <title>The genomes of chicory, endive, great burdock and yacon provide insights into Asteraceae paleo-polyploidization history and plant inulin production.</title>
        <authorList>
            <person name="Fan W."/>
            <person name="Wang S."/>
            <person name="Wang H."/>
            <person name="Wang A."/>
            <person name="Jiang F."/>
            <person name="Liu H."/>
            <person name="Zhao H."/>
            <person name="Xu D."/>
            <person name="Zhang Y."/>
        </authorList>
    </citation>
    <scope>NUCLEOTIDE SEQUENCE [LARGE SCALE GENOMIC DNA]</scope>
    <source>
        <strain evidence="2">cv. Punajuju</strain>
        <tissue evidence="1">Leaves</tissue>
    </source>
</reference>
<name>A0ACB9H8H5_CICIN</name>
<gene>
    <name evidence="1" type="ORF">L2E82_05891</name>
</gene>
<sequence length="97" mass="11301">MPTKNHRRWLWLAPVTAENGVSVCVVHDLREDKRRKEQRGRERPSQEAAKLPWTMPMVVAISENGGLILVAWIYYIHDLSLLNLLIALRFEILINKD</sequence>